<evidence type="ECO:0000313" key="6">
    <source>
        <dbReference type="Proteomes" id="UP000509704"/>
    </source>
</evidence>
<feature type="compositionally biased region" description="Basic and acidic residues" evidence="3">
    <location>
        <begin position="23"/>
        <end position="36"/>
    </location>
</feature>
<proteinExistence type="predicted"/>
<reference evidence="5 6" key="1">
    <citation type="submission" date="2020-07" db="EMBL/GenBank/DDBJ databases">
        <title>The yeast mating-type switching endonuclease HO is a domesticated member of an unorthodox homing genetic element family.</title>
        <authorList>
            <person name="Coughlan A.Y."/>
            <person name="Lombardi L."/>
            <person name="Braun-Galleani S."/>
            <person name="Martos A.R."/>
            <person name="Galeote V."/>
            <person name="Bigey F."/>
            <person name="Dequin S."/>
            <person name="Byrne K.P."/>
            <person name="Wolfe K.H."/>
        </authorList>
    </citation>
    <scope>NUCLEOTIDE SEQUENCE [LARGE SCALE GENOMIC DNA]</scope>
    <source>
        <strain evidence="5 6">NRRL Y-6702</strain>
    </source>
</reference>
<name>A0A7H9AWT5_ZYGMR</name>
<dbReference type="KEGG" id="zmk:HG535_0A08260"/>
<feature type="compositionally biased region" description="Basic and acidic residues" evidence="3">
    <location>
        <begin position="829"/>
        <end position="843"/>
    </location>
</feature>
<keyword evidence="2" id="KW-0539">Nucleus</keyword>
<dbReference type="EMBL" id="CP058604">
    <property type="protein sequence ID" value="QLG70880.1"/>
    <property type="molecule type" value="Genomic_DNA"/>
</dbReference>
<dbReference type="AlphaFoldDB" id="A0A7H9AWT5"/>
<feature type="region of interest" description="Disordered" evidence="3">
    <location>
        <begin position="777"/>
        <end position="853"/>
    </location>
</feature>
<accession>A0A7H9AWT5</accession>
<dbReference type="Proteomes" id="UP000509704">
    <property type="component" value="Chromosome 1"/>
</dbReference>
<keyword evidence="6" id="KW-1185">Reference proteome</keyword>
<gene>
    <name evidence="5" type="ORF">HG535_0A08260</name>
</gene>
<comment type="subcellular location">
    <subcellularLocation>
        <location evidence="1">Nucleus</location>
    </subcellularLocation>
</comment>
<feature type="compositionally biased region" description="Basic residues" evidence="3">
    <location>
        <begin position="62"/>
        <end position="73"/>
    </location>
</feature>
<dbReference type="Pfam" id="PF15612">
    <property type="entry name" value="WHIM1"/>
    <property type="match status" value="1"/>
</dbReference>
<feature type="region of interest" description="Disordered" evidence="3">
    <location>
        <begin position="1"/>
        <end position="38"/>
    </location>
</feature>
<evidence type="ECO:0000256" key="2">
    <source>
        <dbReference type="ARBA" id="ARBA00023242"/>
    </source>
</evidence>
<evidence type="ECO:0000256" key="1">
    <source>
        <dbReference type="ARBA" id="ARBA00004123"/>
    </source>
</evidence>
<dbReference type="GO" id="GO:0005634">
    <property type="term" value="C:nucleus"/>
    <property type="evidence" value="ECO:0007669"/>
    <property type="project" value="UniProtKB-SubCell"/>
</dbReference>
<organism evidence="5 6">
    <name type="scientific">Zygotorulaspora mrakii</name>
    <name type="common">Zygosaccharomyces mrakii</name>
    <dbReference type="NCBI Taxonomy" id="42260"/>
    <lineage>
        <taxon>Eukaryota</taxon>
        <taxon>Fungi</taxon>
        <taxon>Dikarya</taxon>
        <taxon>Ascomycota</taxon>
        <taxon>Saccharomycotina</taxon>
        <taxon>Saccharomycetes</taxon>
        <taxon>Saccharomycetales</taxon>
        <taxon>Saccharomycetaceae</taxon>
        <taxon>Zygotorulaspora</taxon>
    </lineage>
</organism>
<feature type="compositionally biased region" description="Polar residues" evidence="3">
    <location>
        <begin position="145"/>
        <end position="154"/>
    </location>
</feature>
<evidence type="ECO:0000313" key="5">
    <source>
        <dbReference type="EMBL" id="QLG70880.1"/>
    </source>
</evidence>
<feature type="region of interest" description="Disordered" evidence="3">
    <location>
        <begin position="51"/>
        <end position="154"/>
    </location>
</feature>
<feature type="compositionally biased region" description="Basic and acidic residues" evidence="3">
    <location>
        <begin position="104"/>
        <end position="119"/>
    </location>
</feature>
<sequence>MNISNGEDQVHAEGILGNGTADGNRENETAPKEKRLGQLTFEDFEHIKHVETSPSMSGHAVGLRRSKRVHLPRFQRDPDEIAEEEAAAAAKDKRSKAAVRARAKAKEREKLAKEKEKQRAALLKKAAKENAKKSSANGKSGPIATESSVPTLTNGNWTPNMPLLSSDYKTHHSIISRLKNPNMKAVPYAGTIMKLMSFINKFSLYFAKELLNLSFQDFEIGLDLYPEDSLGISSINTEGSAHRTTLYQDFVPIKDIVSAQDKMNLLFLTLLKLTFSTSKSNELQKTHHPHATMNQLHSSKKIFAHLMKQLRAHAKDWGYPKEWKFETLDVEAFLKPKSQIFENDELEDPVDPKNGSILTKNLYTWHQQEIVPLESDPLYISELDRNGILALEPHDRVILFRSLLDWCSAQSPQIRNEIYHLSHFKRDPSFGIQTQHAPRYMVEGASITLAQFRKLCSMVQTKYEIRSKKKHVKKQIESGKRADLVKKFDFLKEIKAEMKKTPKEEKDQVMIALYDKWCGLFEGELQDNPLSDPFEDELYKLRQQEFFIGRVPQIGDFYLPRLHAYDSSPIASTYRDLRSLQELLRKFSDGTVDAFTLFENHGQEMSSQFKVIYHDTPSVVRDTVHGKYTANKNYWFEMCCDTVTLKEFLDFLEYKITPGDTVKVQDHNALNGQMSLDDNPEKELNGADSTTLPPHESDKENEKPSPDTNSNSLINKHPLPKEARFNAARTKLEYLKKFLTDMLPVLQTFETLKEQYSDMKPGKRLLRRAQTRSINYNASYDSDAENADLDMGEEFVDDEEDSEANSDEAEDSNEQVVEEDEGEEMDETENQRGAKRARSERNNSRIAKKNRRS</sequence>
<feature type="compositionally biased region" description="Basic and acidic residues" evidence="3">
    <location>
        <begin position="695"/>
        <end position="705"/>
    </location>
</feature>
<dbReference type="InterPro" id="IPR028942">
    <property type="entry name" value="WHIM1_dom"/>
</dbReference>
<evidence type="ECO:0000256" key="3">
    <source>
        <dbReference type="SAM" id="MobiDB-lite"/>
    </source>
</evidence>
<feature type="domain" description="WHIM1" evidence="4">
    <location>
        <begin position="374"/>
        <end position="419"/>
    </location>
</feature>
<dbReference type="RefSeq" id="XP_037142608.1">
    <property type="nucleotide sequence ID" value="XM_037286713.1"/>
</dbReference>
<feature type="compositionally biased region" description="Acidic residues" evidence="3">
    <location>
        <begin position="782"/>
        <end position="828"/>
    </location>
</feature>
<dbReference type="OrthoDB" id="349045at2759"/>
<dbReference type="GeneID" id="59234517"/>
<evidence type="ECO:0000259" key="4">
    <source>
        <dbReference type="Pfam" id="PF15612"/>
    </source>
</evidence>
<feature type="region of interest" description="Disordered" evidence="3">
    <location>
        <begin position="671"/>
        <end position="722"/>
    </location>
</feature>
<feature type="compositionally biased region" description="Basic residues" evidence="3">
    <location>
        <begin position="93"/>
        <end position="103"/>
    </location>
</feature>
<protein>
    <recommendedName>
        <fullName evidence="4">WHIM1 domain-containing protein</fullName>
    </recommendedName>
</protein>